<keyword evidence="3" id="KW-1185">Reference proteome</keyword>
<dbReference type="Proteomes" id="UP001174909">
    <property type="component" value="Unassembled WGS sequence"/>
</dbReference>
<dbReference type="SUPFAM" id="SSF54909">
    <property type="entry name" value="Dimeric alpha+beta barrel"/>
    <property type="match status" value="1"/>
</dbReference>
<feature type="domain" description="Transcription regulator AsnC/Lrp ligand binding" evidence="1">
    <location>
        <begin position="9"/>
        <end position="74"/>
    </location>
</feature>
<name>A0AA35W337_GEOBA</name>
<dbReference type="Gene3D" id="3.30.70.920">
    <property type="match status" value="1"/>
</dbReference>
<sequence>MVKAYVLIEAKVGASQGLTNALNRNASVVSASRVTGPYDVIAVVQEEDLNKVHELITEQIHHLDGVLRTTTSVSVG</sequence>
<accession>A0AA35W337</accession>
<comment type="caution">
    <text evidence="2">The sequence shown here is derived from an EMBL/GenBank/DDBJ whole genome shotgun (WGS) entry which is preliminary data.</text>
</comment>
<dbReference type="Pfam" id="PF01037">
    <property type="entry name" value="AsnC_trans_reg"/>
    <property type="match status" value="1"/>
</dbReference>
<proteinExistence type="predicted"/>
<evidence type="ECO:0000313" key="2">
    <source>
        <dbReference type="EMBL" id="CAI7998897.1"/>
    </source>
</evidence>
<dbReference type="InterPro" id="IPR019887">
    <property type="entry name" value="Tscrpt_reg_AsnC/Lrp_C"/>
</dbReference>
<organism evidence="2 3">
    <name type="scientific">Geodia barretti</name>
    <name type="common">Barrett's horny sponge</name>
    <dbReference type="NCBI Taxonomy" id="519541"/>
    <lineage>
        <taxon>Eukaryota</taxon>
        <taxon>Metazoa</taxon>
        <taxon>Porifera</taxon>
        <taxon>Demospongiae</taxon>
        <taxon>Heteroscleromorpha</taxon>
        <taxon>Tetractinellida</taxon>
        <taxon>Astrophorina</taxon>
        <taxon>Geodiidae</taxon>
        <taxon>Geodia</taxon>
    </lineage>
</organism>
<evidence type="ECO:0000313" key="3">
    <source>
        <dbReference type="Proteomes" id="UP001174909"/>
    </source>
</evidence>
<dbReference type="EMBL" id="CASHTH010000354">
    <property type="protein sequence ID" value="CAI7998897.1"/>
    <property type="molecule type" value="Genomic_DNA"/>
</dbReference>
<gene>
    <name evidence="2" type="ORF">GBAR_LOCUS2555</name>
</gene>
<evidence type="ECO:0000259" key="1">
    <source>
        <dbReference type="Pfam" id="PF01037"/>
    </source>
</evidence>
<dbReference type="InterPro" id="IPR011008">
    <property type="entry name" value="Dimeric_a/b-barrel"/>
</dbReference>
<dbReference type="AlphaFoldDB" id="A0AA35W337"/>
<protein>
    <recommendedName>
        <fullName evidence="1">Transcription regulator AsnC/Lrp ligand binding domain-containing protein</fullName>
    </recommendedName>
</protein>
<reference evidence="2" key="1">
    <citation type="submission" date="2023-03" db="EMBL/GenBank/DDBJ databases">
        <authorList>
            <person name="Steffen K."/>
            <person name="Cardenas P."/>
        </authorList>
    </citation>
    <scope>NUCLEOTIDE SEQUENCE</scope>
</reference>